<evidence type="ECO:0000313" key="3">
    <source>
        <dbReference type="Proteomes" id="UP000253664"/>
    </source>
</evidence>
<dbReference type="STRING" id="1330021.A0A367L7G3"/>
<organism evidence="2 3">
    <name type="scientific">Ophiocordyceps polyrhachis-furcata BCC 54312</name>
    <dbReference type="NCBI Taxonomy" id="1330021"/>
    <lineage>
        <taxon>Eukaryota</taxon>
        <taxon>Fungi</taxon>
        <taxon>Dikarya</taxon>
        <taxon>Ascomycota</taxon>
        <taxon>Pezizomycotina</taxon>
        <taxon>Sordariomycetes</taxon>
        <taxon>Hypocreomycetidae</taxon>
        <taxon>Hypocreales</taxon>
        <taxon>Ophiocordycipitaceae</taxon>
        <taxon>Ophiocordyceps</taxon>
    </lineage>
</organism>
<dbReference type="EMBL" id="LKCN02000012">
    <property type="protein sequence ID" value="RCI10351.1"/>
    <property type="molecule type" value="Genomic_DNA"/>
</dbReference>
<sequence>METEFSRHGDSGSVVFNHSVEAIGLLWGGKLLQQTREAWTLVTPIEDEFEHIKKLSGGEEVGEVRIASTGTDTEAENQEGPTPERDPYRQGDINIALIPAEFKFGEVDCRTTRDDDELGRLLPKTYRHHLPSPARGEVAAMDQDMDQGDINIAMIPAEFKFGEVDCRTARDDDELGRLLPKTYQHHLRLRPGEKL</sequence>
<feature type="region of interest" description="Disordered" evidence="1">
    <location>
        <begin position="60"/>
        <end position="89"/>
    </location>
</feature>
<keyword evidence="3" id="KW-1185">Reference proteome</keyword>
<dbReference type="AlphaFoldDB" id="A0A367L7G3"/>
<dbReference type="Proteomes" id="UP000253664">
    <property type="component" value="Unassembled WGS sequence"/>
</dbReference>
<evidence type="ECO:0000256" key="1">
    <source>
        <dbReference type="SAM" id="MobiDB-lite"/>
    </source>
</evidence>
<name>A0A367L7G3_9HYPO</name>
<protein>
    <submittedName>
        <fullName evidence="2">Uncharacterized protein</fullName>
    </submittedName>
</protein>
<comment type="caution">
    <text evidence="2">The sequence shown here is derived from an EMBL/GenBank/DDBJ whole genome shotgun (WGS) entry which is preliminary data.</text>
</comment>
<gene>
    <name evidence="2" type="ORF">L249_4379</name>
</gene>
<accession>A0A367L7G3</accession>
<reference evidence="2 3" key="1">
    <citation type="journal article" date="2015" name="BMC Genomics">
        <title>Insights from the genome of Ophiocordyceps polyrhachis-furcata to pathogenicity and host specificity in insect fungi.</title>
        <authorList>
            <person name="Wichadakul D."/>
            <person name="Kobmoo N."/>
            <person name="Ingsriswang S."/>
            <person name="Tangphatsornruang S."/>
            <person name="Chantasingh D."/>
            <person name="Luangsa-ard J.J."/>
            <person name="Eurwilaichitr L."/>
        </authorList>
    </citation>
    <scope>NUCLEOTIDE SEQUENCE [LARGE SCALE GENOMIC DNA]</scope>
    <source>
        <strain evidence="2 3">BCC 54312</strain>
    </source>
</reference>
<proteinExistence type="predicted"/>
<dbReference type="OrthoDB" id="5424209at2759"/>
<evidence type="ECO:0000313" key="2">
    <source>
        <dbReference type="EMBL" id="RCI10351.1"/>
    </source>
</evidence>